<evidence type="ECO:0000313" key="13">
    <source>
        <dbReference type="Proteomes" id="UP000066321"/>
    </source>
</evidence>
<dbReference type="NCBIfam" id="TIGR00077">
    <property type="entry name" value="lspA"/>
    <property type="match status" value="1"/>
</dbReference>
<sequence length="154" mass="18429">MKKINKKYFLIIIIILIIDILSKFWILKYFDLYEKKEIFSILNLFHVHNYGIAFSMFSNKTSWNRFFLSILSIIIIVFIFKEIVKTKTNEKKTDLCFILSGAIGNVIDRINYGFVIDFIDIHINNWHFATFNISDCSIFFGMIMYIKKHIKNKF</sequence>
<comment type="similarity">
    <text evidence="1 9 11">Belongs to the peptidase A8 family.</text>
</comment>
<evidence type="ECO:0000256" key="11">
    <source>
        <dbReference type="RuleBase" id="RU004181"/>
    </source>
</evidence>
<feature type="active site" evidence="9">
    <location>
        <position position="135"/>
    </location>
</feature>
<name>A0A0M4HAR5_9GAMM</name>
<evidence type="ECO:0000256" key="9">
    <source>
        <dbReference type="HAMAP-Rule" id="MF_00161"/>
    </source>
</evidence>
<dbReference type="InterPro" id="IPR001872">
    <property type="entry name" value="Peptidase_A8"/>
</dbReference>
<protein>
    <recommendedName>
        <fullName evidence="9">Lipoprotein signal peptidase</fullName>
        <ecNumber evidence="9">3.4.23.36</ecNumber>
    </recommendedName>
    <alternativeName>
        <fullName evidence="9">Prolipoprotein signal peptidase</fullName>
    </alternativeName>
    <alternativeName>
        <fullName evidence="9">Signal peptidase II</fullName>
        <shortName evidence="9">SPase II</shortName>
    </alternativeName>
</protein>
<comment type="catalytic activity">
    <reaction evidence="9 10">
        <text>Release of signal peptides from bacterial membrane prolipoproteins. Hydrolyzes -Xaa-Yaa-Zaa-|-(S,diacylglyceryl)Cys-, in which Xaa is hydrophobic (preferably Leu), and Yaa (Ala or Ser) and Zaa (Gly or Ala) have small, neutral side chains.</text>
        <dbReference type="EC" id="3.4.23.36"/>
    </reaction>
</comment>
<dbReference type="GO" id="GO:0005886">
    <property type="term" value="C:plasma membrane"/>
    <property type="evidence" value="ECO:0007669"/>
    <property type="project" value="UniProtKB-SubCell"/>
</dbReference>
<dbReference type="RefSeq" id="WP_053940124.1">
    <property type="nucleotide sequence ID" value="NZ_CP009253.1"/>
</dbReference>
<dbReference type="HAMAP" id="MF_00161">
    <property type="entry name" value="LspA"/>
    <property type="match status" value="1"/>
</dbReference>
<dbReference type="PRINTS" id="PR00781">
    <property type="entry name" value="LIPOSIGPTASE"/>
</dbReference>
<dbReference type="PROSITE" id="PS00855">
    <property type="entry name" value="SPASE_II"/>
    <property type="match status" value="1"/>
</dbReference>
<keyword evidence="6 9" id="KW-0378">Hydrolase</keyword>
<dbReference type="OrthoDB" id="9810259at2"/>
<evidence type="ECO:0000256" key="4">
    <source>
        <dbReference type="ARBA" id="ARBA00022692"/>
    </source>
</evidence>
<dbReference type="PATRIC" id="fig|1265350.3.peg.142"/>
<dbReference type="EMBL" id="CP009253">
    <property type="protein sequence ID" value="ALD15112.1"/>
    <property type="molecule type" value="Genomic_DNA"/>
</dbReference>
<organism evidence="12 13">
    <name type="scientific">Buchnera aphidicola</name>
    <name type="common">Aphis glycines</name>
    <dbReference type="NCBI Taxonomy" id="1265350"/>
    <lineage>
        <taxon>Bacteria</taxon>
        <taxon>Pseudomonadati</taxon>
        <taxon>Pseudomonadota</taxon>
        <taxon>Gammaproteobacteria</taxon>
        <taxon>Enterobacterales</taxon>
        <taxon>Erwiniaceae</taxon>
        <taxon>Buchnera</taxon>
    </lineage>
</organism>
<dbReference type="EC" id="3.4.23.36" evidence="9"/>
<dbReference type="STRING" id="1265350.IX46_00770"/>
<accession>A0A0M4HAR5</accession>
<comment type="pathway">
    <text evidence="9">Protein modification; lipoprotein biosynthesis (signal peptide cleavage).</text>
</comment>
<dbReference type="PANTHER" id="PTHR33695:SF1">
    <property type="entry name" value="LIPOPROTEIN SIGNAL PEPTIDASE"/>
    <property type="match status" value="1"/>
</dbReference>
<dbReference type="GO" id="GO:0004190">
    <property type="term" value="F:aspartic-type endopeptidase activity"/>
    <property type="evidence" value="ECO:0007669"/>
    <property type="project" value="UniProtKB-UniRule"/>
</dbReference>
<evidence type="ECO:0000313" key="12">
    <source>
        <dbReference type="EMBL" id="ALD15112.1"/>
    </source>
</evidence>
<feature type="transmembrane region" description="Helical" evidence="9">
    <location>
        <begin position="7"/>
        <end position="26"/>
    </location>
</feature>
<dbReference type="PANTHER" id="PTHR33695">
    <property type="entry name" value="LIPOPROTEIN SIGNAL PEPTIDASE"/>
    <property type="match status" value="1"/>
</dbReference>
<dbReference type="GO" id="GO:0006508">
    <property type="term" value="P:proteolysis"/>
    <property type="evidence" value="ECO:0007669"/>
    <property type="project" value="UniProtKB-KW"/>
</dbReference>
<evidence type="ECO:0000256" key="7">
    <source>
        <dbReference type="ARBA" id="ARBA00022989"/>
    </source>
</evidence>
<keyword evidence="3 9" id="KW-0645">Protease</keyword>
<reference evidence="12 13" key="1">
    <citation type="journal article" date="2015" name="J Genomics">
        <title>Whole Genome Sequence of the Soybean Aphid Endosymbiont Buchnera aphidicola and Genetic Differentiation among Biotype-Specific Strains.</title>
        <authorList>
            <person name="Cassone B.J."/>
            <person name="Wenger J.A."/>
            <person name="Michel A.P."/>
        </authorList>
    </citation>
    <scope>NUCLEOTIDE SEQUENCE [LARGE SCALE GENOMIC DNA]</scope>
    <source>
        <strain evidence="12 13">BAg</strain>
    </source>
</reference>
<evidence type="ECO:0000256" key="10">
    <source>
        <dbReference type="RuleBase" id="RU000594"/>
    </source>
</evidence>
<keyword evidence="7 9" id="KW-1133">Transmembrane helix</keyword>
<feature type="transmembrane region" description="Helical" evidence="9">
    <location>
        <begin position="126"/>
        <end position="146"/>
    </location>
</feature>
<dbReference type="Proteomes" id="UP000066321">
    <property type="component" value="Chromosome"/>
</dbReference>
<dbReference type="KEGG" id="baph:IX46_00770"/>
<dbReference type="UniPathway" id="UPA00665"/>
<comment type="subcellular location">
    <subcellularLocation>
        <location evidence="9">Cell membrane</location>
        <topology evidence="9">Multi-pass membrane protein</topology>
    </subcellularLocation>
</comment>
<proteinExistence type="inferred from homology"/>
<keyword evidence="4 9" id="KW-0812">Transmembrane</keyword>
<evidence type="ECO:0000256" key="2">
    <source>
        <dbReference type="ARBA" id="ARBA00022475"/>
    </source>
</evidence>
<gene>
    <name evidence="9" type="primary">lspA</name>
    <name evidence="12" type="ORF">IX46_00770</name>
</gene>
<feature type="transmembrane region" description="Helical" evidence="9">
    <location>
        <begin position="96"/>
        <end position="114"/>
    </location>
</feature>
<keyword evidence="8 9" id="KW-0472">Membrane</keyword>
<evidence type="ECO:0000256" key="8">
    <source>
        <dbReference type="ARBA" id="ARBA00023136"/>
    </source>
</evidence>
<comment type="function">
    <text evidence="9 10">This protein specifically catalyzes the removal of signal peptides from prolipoproteins.</text>
</comment>
<feature type="active site" evidence="9">
    <location>
        <position position="117"/>
    </location>
</feature>
<evidence type="ECO:0000256" key="5">
    <source>
        <dbReference type="ARBA" id="ARBA00022750"/>
    </source>
</evidence>
<feature type="transmembrane region" description="Helical" evidence="9">
    <location>
        <begin position="66"/>
        <end position="84"/>
    </location>
</feature>
<evidence type="ECO:0000256" key="3">
    <source>
        <dbReference type="ARBA" id="ARBA00022670"/>
    </source>
</evidence>
<keyword evidence="2 9" id="KW-1003">Cell membrane</keyword>
<evidence type="ECO:0000256" key="1">
    <source>
        <dbReference type="ARBA" id="ARBA00006139"/>
    </source>
</evidence>
<keyword evidence="5 9" id="KW-0064">Aspartyl protease</keyword>
<dbReference type="AlphaFoldDB" id="A0A0M4HAR5"/>
<dbReference type="Pfam" id="PF01252">
    <property type="entry name" value="Peptidase_A8"/>
    <property type="match status" value="1"/>
</dbReference>
<evidence type="ECO:0000256" key="6">
    <source>
        <dbReference type="ARBA" id="ARBA00022801"/>
    </source>
</evidence>